<dbReference type="GeneID" id="28994586"/>
<proteinExistence type="predicted"/>
<dbReference type="Proteomes" id="UP000077315">
    <property type="component" value="Unassembled WGS sequence"/>
</dbReference>
<dbReference type="EMBL" id="KV440974">
    <property type="protein sequence ID" value="OAD77569.1"/>
    <property type="molecule type" value="Genomic_DNA"/>
</dbReference>
<organism evidence="2 3">
    <name type="scientific">Phycomyces blakesleeanus (strain ATCC 8743b / DSM 1359 / FGSC 10004 / NBRC 33097 / NRRL 1555)</name>
    <dbReference type="NCBI Taxonomy" id="763407"/>
    <lineage>
        <taxon>Eukaryota</taxon>
        <taxon>Fungi</taxon>
        <taxon>Fungi incertae sedis</taxon>
        <taxon>Mucoromycota</taxon>
        <taxon>Mucoromycotina</taxon>
        <taxon>Mucoromycetes</taxon>
        <taxon>Mucorales</taxon>
        <taxon>Phycomycetaceae</taxon>
        <taxon>Phycomyces</taxon>
    </lineage>
</organism>
<dbReference type="RefSeq" id="XP_018295609.1">
    <property type="nucleotide sequence ID" value="XM_018433680.1"/>
</dbReference>
<gene>
    <name evidence="2" type="ORF">PHYBLDRAFT_157790</name>
</gene>
<keyword evidence="1" id="KW-1133">Transmembrane helix</keyword>
<feature type="transmembrane region" description="Helical" evidence="1">
    <location>
        <begin position="21"/>
        <end position="40"/>
    </location>
</feature>
<evidence type="ECO:0000313" key="3">
    <source>
        <dbReference type="Proteomes" id="UP000077315"/>
    </source>
</evidence>
<name>A0A167PAG2_PHYB8</name>
<dbReference type="VEuPathDB" id="FungiDB:PHYBLDRAFT_157790"/>
<dbReference type="InParanoid" id="A0A167PAG2"/>
<evidence type="ECO:0000313" key="2">
    <source>
        <dbReference type="EMBL" id="OAD77569.1"/>
    </source>
</evidence>
<keyword evidence="1" id="KW-0472">Membrane</keyword>
<keyword evidence="1" id="KW-0812">Transmembrane</keyword>
<evidence type="ECO:0000256" key="1">
    <source>
        <dbReference type="SAM" id="Phobius"/>
    </source>
</evidence>
<reference evidence="3" key="1">
    <citation type="submission" date="2015-06" db="EMBL/GenBank/DDBJ databases">
        <title>Expansion of signal transduction pathways in fungi by whole-genome duplication.</title>
        <authorList>
            <consortium name="DOE Joint Genome Institute"/>
            <person name="Corrochano L.M."/>
            <person name="Kuo A."/>
            <person name="Marcet-Houben M."/>
            <person name="Polaino S."/>
            <person name="Salamov A."/>
            <person name="Villalobos J.M."/>
            <person name="Alvarez M.I."/>
            <person name="Avalos J."/>
            <person name="Benito E.P."/>
            <person name="Benoit I."/>
            <person name="Burger G."/>
            <person name="Camino L.P."/>
            <person name="Canovas D."/>
            <person name="Cerda-Olmedo E."/>
            <person name="Cheng J.-F."/>
            <person name="Dominguez A."/>
            <person name="Elias M."/>
            <person name="Eslava A.P."/>
            <person name="Glaser F."/>
            <person name="Grimwood J."/>
            <person name="Gutierrez G."/>
            <person name="Heitman J."/>
            <person name="Henrissat B."/>
            <person name="Iturriaga E.A."/>
            <person name="Lang B.F."/>
            <person name="Lavin J.L."/>
            <person name="Lee S."/>
            <person name="Li W."/>
            <person name="Lindquist E."/>
            <person name="Lopez-Garcia S."/>
            <person name="Luque E.M."/>
            <person name="Marcos A.T."/>
            <person name="Martin J."/>
            <person name="McCluskey K."/>
            <person name="Medina H.R."/>
            <person name="Miralles-Duran A."/>
            <person name="Miyazaki A."/>
            <person name="Munoz-Torres E."/>
            <person name="Oguiza J.A."/>
            <person name="Ohm R."/>
            <person name="Olmedo M."/>
            <person name="Orejas M."/>
            <person name="Ortiz-Castellanos L."/>
            <person name="Pisabarro A.G."/>
            <person name="Rodriguez-Romero J."/>
            <person name="Ruiz-Herrera J."/>
            <person name="Ruiz-Vazquez R."/>
            <person name="Sanz C."/>
            <person name="Schackwitz W."/>
            <person name="Schmutz J."/>
            <person name="Shahriari M."/>
            <person name="Shelest E."/>
            <person name="Silva-Franco F."/>
            <person name="Soanes D."/>
            <person name="Syed K."/>
            <person name="Tagua V.G."/>
            <person name="Talbot N.J."/>
            <person name="Thon M."/>
            <person name="De vries R.P."/>
            <person name="Wiebenga A."/>
            <person name="Yadav J.S."/>
            <person name="Braun E.L."/>
            <person name="Baker S."/>
            <person name="Garre V."/>
            <person name="Horwitz B."/>
            <person name="Torres-Martinez S."/>
            <person name="Idnurm A."/>
            <person name="Herrera-Estrella A."/>
            <person name="Gabaldon T."/>
            <person name="Grigoriev I.V."/>
        </authorList>
    </citation>
    <scope>NUCLEOTIDE SEQUENCE [LARGE SCALE GENOMIC DNA]</scope>
    <source>
        <strain evidence="3">NRRL 1555(-)</strain>
    </source>
</reference>
<dbReference type="AlphaFoldDB" id="A0A167PAG2"/>
<keyword evidence="3" id="KW-1185">Reference proteome</keyword>
<accession>A0A167PAG2</accession>
<sequence length="85" mass="9438">MFPSAKIRPLNHLQRQRITSNLFVVVALGAVLTVAAPTLFPCPAFELNDKAARLEAKRKLKATTSNIPVVIKERRPAVTSEEKEE</sequence>
<protein>
    <submittedName>
        <fullName evidence="2">Uncharacterized protein</fullName>
    </submittedName>
</protein>